<proteinExistence type="predicted"/>
<comment type="caution">
    <text evidence="1">The sequence shown here is derived from an EMBL/GenBank/DDBJ whole genome shotgun (WGS) entry which is preliminary data.</text>
</comment>
<accession>A0ABT0PQU3</accession>
<dbReference type="EMBL" id="JAMFMA010000001">
    <property type="protein sequence ID" value="MCL6273341.1"/>
    <property type="molecule type" value="Genomic_DNA"/>
</dbReference>
<dbReference type="Proteomes" id="UP001203607">
    <property type="component" value="Unassembled WGS sequence"/>
</dbReference>
<organism evidence="1 2">
    <name type="scientific">Flagellimonas spongiicola</name>
    <dbReference type="NCBI Taxonomy" id="2942208"/>
    <lineage>
        <taxon>Bacteria</taxon>
        <taxon>Pseudomonadati</taxon>
        <taxon>Bacteroidota</taxon>
        <taxon>Flavobacteriia</taxon>
        <taxon>Flavobacteriales</taxon>
        <taxon>Flavobacteriaceae</taxon>
        <taxon>Flagellimonas</taxon>
    </lineage>
</organism>
<evidence type="ECO:0000313" key="2">
    <source>
        <dbReference type="Proteomes" id="UP001203607"/>
    </source>
</evidence>
<reference evidence="1 2" key="1">
    <citation type="submission" date="2022-05" db="EMBL/GenBank/DDBJ databases">
        <authorList>
            <person name="Park J.-S."/>
        </authorList>
    </citation>
    <scope>NUCLEOTIDE SEQUENCE [LARGE SCALE GENOMIC DNA]</scope>
    <source>
        <strain evidence="1 2">2012CJ35-5</strain>
    </source>
</reference>
<keyword evidence="2" id="KW-1185">Reference proteome</keyword>
<dbReference type="RefSeq" id="WP_249656518.1">
    <property type="nucleotide sequence ID" value="NZ_JAMFMA010000001.1"/>
</dbReference>
<protein>
    <recommendedName>
        <fullName evidence="3">Lipoprotein</fullName>
    </recommendedName>
</protein>
<evidence type="ECO:0000313" key="1">
    <source>
        <dbReference type="EMBL" id="MCL6273341.1"/>
    </source>
</evidence>
<gene>
    <name evidence="1" type="ORF">M3P19_04930</name>
</gene>
<dbReference type="PROSITE" id="PS51257">
    <property type="entry name" value="PROKAR_LIPOPROTEIN"/>
    <property type="match status" value="1"/>
</dbReference>
<name>A0ABT0PQU3_9FLAO</name>
<evidence type="ECO:0008006" key="3">
    <source>
        <dbReference type="Google" id="ProtNLM"/>
    </source>
</evidence>
<sequence>MKKIILIAVGLCIFYSCNTQQLEEKLMQTEAKLTETEQDLLASNNLNAVQYDLLKMYEETRENLVFTYGENYTIRVDKTKDGKLRFVAWKQPKNNFDLPDILSFNAEVIKPKTRGVTKYQFVQDSLTYAVEVIPIRKDRTRKQVFLEIFDRSKAKFYSKLNDMPSMD</sequence>